<keyword evidence="3" id="KW-1185">Reference proteome</keyword>
<evidence type="ECO:0000313" key="2">
    <source>
        <dbReference type="EMBL" id="NKX91218.1"/>
    </source>
</evidence>
<dbReference type="Proteomes" id="UP000572007">
    <property type="component" value="Unassembled WGS sequence"/>
</dbReference>
<dbReference type="SUPFAM" id="SSF48452">
    <property type="entry name" value="TPR-like"/>
    <property type="match status" value="1"/>
</dbReference>
<sequence length="444" mass="48811">MPIGDELKAARKAKGWSHTRVIHALTLHARHHGVSIMTERSLKTALSRWENGHTTPDQFYRGLLASVLGLPDPYDLLTQTSRYELKLDVAVDRAEDLSRYQGPPDSAASIASPLIDDDQVVAGYVFAHSHLLPTAVEPESTDRTYAANRLRDRAAQLMELDFQRGGGHVRPMLQSFFLAEVVPAVRACMASKSDRNVFSAAAEVSQLLGWAAYDEHRHREAARYFVLGLRLASEAGDQLLGARLLANLSHQYTFLRKPRQALTFARAAESVLRGRGTPAVETMCVMMEARALAVAGERQEAIAAILHAETLFSRSSDFEPPWIGYYDAAELAGDAAHAFHDLSAFREVQEFASTAITSSTPARTRGFIRFLSAQAALVAGDADHAAVLAAEAMQTGVTVLSARHQRYVDDFRAAAIKRKVPQLLDVLERYRSAPVQKPRQSSEG</sequence>
<dbReference type="EMBL" id="JAAXOM010000010">
    <property type="protein sequence ID" value="NKX91218.1"/>
    <property type="molecule type" value="Genomic_DNA"/>
</dbReference>
<evidence type="ECO:0000259" key="1">
    <source>
        <dbReference type="PROSITE" id="PS50943"/>
    </source>
</evidence>
<dbReference type="CDD" id="cd00093">
    <property type="entry name" value="HTH_XRE"/>
    <property type="match status" value="1"/>
</dbReference>
<name>A0A846WGA0_9NOCA</name>
<dbReference type="Gene3D" id="1.25.40.10">
    <property type="entry name" value="Tetratricopeptide repeat domain"/>
    <property type="match status" value="1"/>
</dbReference>
<dbReference type="InterPro" id="IPR010982">
    <property type="entry name" value="Lambda_DNA-bd_dom_sf"/>
</dbReference>
<protein>
    <submittedName>
        <fullName evidence="2">Helix-turn-helix transcriptional regulator</fullName>
    </submittedName>
</protein>
<accession>A0A846WGA0</accession>
<proteinExistence type="predicted"/>
<feature type="domain" description="HTH cro/C1-type" evidence="1">
    <location>
        <begin position="43"/>
        <end position="76"/>
    </location>
</feature>
<dbReference type="PROSITE" id="PS50943">
    <property type="entry name" value="HTH_CROC1"/>
    <property type="match status" value="1"/>
</dbReference>
<comment type="caution">
    <text evidence="2">The sequence shown here is derived from an EMBL/GenBank/DDBJ whole genome shotgun (WGS) entry which is preliminary data.</text>
</comment>
<gene>
    <name evidence="2" type="ORF">HGA10_28435</name>
</gene>
<reference evidence="2 3" key="1">
    <citation type="submission" date="2020-04" db="EMBL/GenBank/DDBJ databases">
        <title>MicrobeNet Type strains.</title>
        <authorList>
            <person name="Nicholson A.C."/>
        </authorList>
    </citation>
    <scope>NUCLEOTIDE SEQUENCE [LARGE SCALE GENOMIC DNA]</scope>
    <source>
        <strain evidence="2 3">DSM 44960</strain>
    </source>
</reference>
<dbReference type="Gene3D" id="1.10.260.40">
    <property type="entry name" value="lambda repressor-like DNA-binding domains"/>
    <property type="match status" value="1"/>
</dbReference>
<dbReference type="GO" id="GO:0003677">
    <property type="term" value="F:DNA binding"/>
    <property type="evidence" value="ECO:0007669"/>
    <property type="project" value="InterPro"/>
</dbReference>
<dbReference type="AlphaFoldDB" id="A0A846WGA0"/>
<dbReference type="InterPro" id="IPR011990">
    <property type="entry name" value="TPR-like_helical_dom_sf"/>
</dbReference>
<evidence type="ECO:0000313" key="3">
    <source>
        <dbReference type="Proteomes" id="UP000572007"/>
    </source>
</evidence>
<dbReference type="InterPro" id="IPR001387">
    <property type="entry name" value="Cro/C1-type_HTH"/>
</dbReference>
<dbReference type="RefSeq" id="WP_157104999.1">
    <property type="nucleotide sequence ID" value="NZ_JAAXOM010000010.1"/>
</dbReference>
<organism evidence="2 3">
    <name type="scientific">Nocardia coubleae</name>
    <dbReference type="NCBI Taxonomy" id="356147"/>
    <lineage>
        <taxon>Bacteria</taxon>
        <taxon>Bacillati</taxon>
        <taxon>Actinomycetota</taxon>
        <taxon>Actinomycetes</taxon>
        <taxon>Mycobacteriales</taxon>
        <taxon>Nocardiaceae</taxon>
        <taxon>Nocardia</taxon>
    </lineage>
</organism>